<keyword evidence="1" id="KW-0472">Membrane</keyword>
<sequence>MFLRILIIVIVVLALIGCSIFWVKPKQAQNLKSIHTSTSSKKVVFLVVDSLMDQPLQKALQSEDVPALKFFMENGHYYPELISSYPTMSVTIDSTLLTGTYADQHKVPGLVWYNQAEGRVISYGSSVFENVKLGLSNFVHDSLYQLNNSDLSPNVETIYENLQKNGLSTASINGLMLAGIPSTPSIFHG</sequence>
<dbReference type="Gene3D" id="3.40.720.10">
    <property type="entry name" value="Alkaline Phosphatase, subunit A"/>
    <property type="match status" value="1"/>
</dbReference>
<dbReference type="Pfam" id="PF01663">
    <property type="entry name" value="Phosphodiest"/>
    <property type="match status" value="1"/>
</dbReference>
<dbReference type="InterPro" id="IPR017850">
    <property type="entry name" value="Alkaline_phosphatase_core_sf"/>
</dbReference>
<dbReference type="InterPro" id="IPR002591">
    <property type="entry name" value="Phosphodiest/P_Trfase"/>
</dbReference>
<evidence type="ECO:0008006" key="4">
    <source>
        <dbReference type="Google" id="ProtNLM"/>
    </source>
</evidence>
<evidence type="ECO:0000313" key="3">
    <source>
        <dbReference type="Proteomes" id="UP001500782"/>
    </source>
</evidence>
<proteinExistence type="predicted"/>
<comment type="caution">
    <text evidence="2">The sequence shown here is derived from an EMBL/GenBank/DDBJ whole genome shotgun (WGS) entry which is preliminary data.</text>
</comment>
<evidence type="ECO:0000256" key="1">
    <source>
        <dbReference type="SAM" id="Phobius"/>
    </source>
</evidence>
<dbReference type="SUPFAM" id="SSF53649">
    <property type="entry name" value="Alkaline phosphatase-like"/>
    <property type="match status" value="1"/>
</dbReference>
<reference evidence="2 3" key="1">
    <citation type="journal article" date="2019" name="Int. J. Syst. Evol. Microbiol.">
        <title>The Global Catalogue of Microorganisms (GCM) 10K type strain sequencing project: providing services to taxonomists for standard genome sequencing and annotation.</title>
        <authorList>
            <consortium name="The Broad Institute Genomics Platform"/>
            <consortium name="The Broad Institute Genome Sequencing Center for Infectious Disease"/>
            <person name="Wu L."/>
            <person name="Ma J."/>
        </authorList>
    </citation>
    <scope>NUCLEOTIDE SEQUENCE [LARGE SCALE GENOMIC DNA]</scope>
    <source>
        <strain evidence="2 3">JCM 9731</strain>
    </source>
</reference>
<evidence type="ECO:0000313" key="2">
    <source>
        <dbReference type="EMBL" id="GAA0345323.1"/>
    </source>
</evidence>
<dbReference type="Proteomes" id="UP001500782">
    <property type="component" value="Unassembled WGS sequence"/>
</dbReference>
<protein>
    <recommendedName>
        <fullName evidence="4">Alkaline phosphatase family protein</fullName>
    </recommendedName>
</protein>
<dbReference type="RefSeq" id="WP_343803203.1">
    <property type="nucleotide sequence ID" value="NZ_BAAADJ010000063.1"/>
</dbReference>
<gene>
    <name evidence="2" type="ORF">GCM10008967_39690</name>
</gene>
<dbReference type="EMBL" id="BAAADJ010000063">
    <property type="protein sequence ID" value="GAA0345323.1"/>
    <property type="molecule type" value="Genomic_DNA"/>
</dbReference>
<accession>A0ABN0WS22</accession>
<keyword evidence="1" id="KW-1133">Transmembrane helix</keyword>
<dbReference type="PROSITE" id="PS51257">
    <property type="entry name" value="PROKAR_LIPOPROTEIN"/>
    <property type="match status" value="1"/>
</dbReference>
<feature type="transmembrane region" description="Helical" evidence="1">
    <location>
        <begin position="6"/>
        <end position="23"/>
    </location>
</feature>
<keyword evidence="3" id="KW-1185">Reference proteome</keyword>
<keyword evidence="1" id="KW-0812">Transmembrane</keyword>
<organism evidence="2 3">
    <name type="scientific">Bacillus carboniphilus</name>
    <dbReference type="NCBI Taxonomy" id="86663"/>
    <lineage>
        <taxon>Bacteria</taxon>
        <taxon>Bacillati</taxon>
        <taxon>Bacillota</taxon>
        <taxon>Bacilli</taxon>
        <taxon>Bacillales</taxon>
        <taxon>Bacillaceae</taxon>
        <taxon>Bacillus</taxon>
    </lineage>
</organism>
<name>A0ABN0WS22_9BACI</name>